<dbReference type="OrthoDB" id="9806895at2"/>
<dbReference type="InterPro" id="IPR038555">
    <property type="entry name" value="Zincin_1_sf"/>
</dbReference>
<dbReference type="Pfam" id="PF06262">
    <property type="entry name" value="Zincin_1"/>
    <property type="match status" value="1"/>
</dbReference>
<organism evidence="1 2">
    <name type="scientific">Alteraurantiacibacter aquimixticola</name>
    <dbReference type="NCBI Taxonomy" id="2489173"/>
    <lineage>
        <taxon>Bacteria</taxon>
        <taxon>Pseudomonadati</taxon>
        <taxon>Pseudomonadota</taxon>
        <taxon>Alphaproteobacteria</taxon>
        <taxon>Sphingomonadales</taxon>
        <taxon>Erythrobacteraceae</taxon>
        <taxon>Alteraurantiacibacter</taxon>
    </lineage>
</organism>
<dbReference type="Proteomes" id="UP000309389">
    <property type="component" value="Unassembled WGS sequence"/>
</dbReference>
<evidence type="ECO:0000313" key="1">
    <source>
        <dbReference type="EMBL" id="TIX49804.1"/>
    </source>
</evidence>
<dbReference type="CDD" id="cd12952">
    <property type="entry name" value="MMP_ACEL2062"/>
    <property type="match status" value="1"/>
</dbReference>
<comment type="caution">
    <text evidence="1">The sequence shown here is derived from an EMBL/GenBank/DDBJ whole genome shotgun (WGS) entry which is preliminary data.</text>
</comment>
<dbReference type="EMBL" id="SSHH01000003">
    <property type="protein sequence ID" value="TIX49804.1"/>
    <property type="molecule type" value="Genomic_DNA"/>
</dbReference>
<sequence length="134" mass="14904">MTRDFGIAPSAAEIEAMARTAIARLPDQFRLPLTEVAVMVVDLPEDELLAEIGIAHPYELTGVYEGIPLDMRSIEHSGTIPSRIRLFRLPILDEWADRGDETLEHLVAHITVHEAGHHFGLSDDDMHALEAMVD</sequence>
<protein>
    <submittedName>
        <fullName evidence="1">Metallopeptidase family protein</fullName>
    </submittedName>
</protein>
<name>A0A4T3F043_9SPHN</name>
<reference evidence="1 2" key="1">
    <citation type="submission" date="2019-04" db="EMBL/GenBank/DDBJ databases">
        <title>Altererythrobacter aquimixticola sp. nov., isolated from sediment of junction between the ocean and a freshwater spring.</title>
        <authorList>
            <person name="Yoon J.-H."/>
        </authorList>
    </citation>
    <scope>NUCLEOTIDE SEQUENCE [LARGE SCALE GENOMIC DNA]</scope>
    <source>
        <strain evidence="1 2">SSKS-13</strain>
    </source>
</reference>
<gene>
    <name evidence="1" type="ORF">E5222_13430</name>
</gene>
<dbReference type="SUPFAM" id="SSF55486">
    <property type="entry name" value="Metalloproteases ('zincins'), catalytic domain"/>
    <property type="match status" value="1"/>
</dbReference>
<dbReference type="Gene3D" id="3.30.2010.20">
    <property type="match status" value="1"/>
</dbReference>
<proteinExistence type="predicted"/>
<keyword evidence="2" id="KW-1185">Reference proteome</keyword>
<dbReference type="InterPro" id="IPR010428">
    <property type="entry name" value="Zincin_1"/>
</dbReference>
<accession>A0A4T3F043</accession>
<dbReference type="AlphaFoldDB" id="A0A4T3F043"/>
<dbReference type="RefSeq" id="WP_136694281.1">
    <property type="nucleotide sequence ID" value="NZ_SSHH01000003.1"/>
</dbReference>
<evidence type="ECO:0000313" key="2">
    <source>
        <dbReference type="Proteomes" id="UP000309389"/>
    </source>
</evidence>